<protein>
    <submittedName>
        <fullName evidence="1">SaV-like</fullName>
    </submittedName>
</protein>
<name>A0A6J5MII1_9CAUD</name>
<evidence type="ECO:0000313" key="1">
    <source>
        <dbReference type="EMBL" id="CAB4144990.1"/>
    </source>
</evidence>
<gene>
    <name evidence="1" type="ORF">UFOVP467_43</name>
    <name evidence="2" type="ORF">UFOVP657_68</name>
</gene>
<evidence type="ECO:0000313" key="2">
    <source>
        <dbReference type="EMBL" id="CAB4156539.1"/>
    </source>
</evidence>
<dbReference type="Pfam" id="PF11753">
    <property type="entry name" value="DUF3310"/>
    <property type="match status" value="1"/>
</dbReference>
<organism evidence="1">
    <name type="scientific">uncultured Caudovirales phage</name>
    <dbReference type="NCBI Taxonomy" id="2100421"/>
    <lineage>
        <taxon>Viruses</taxon>
        <taxon>Duplodnaviria</taxon>
        <taxon>Heunggongvirae</taxon>
        <taxon>Uroviricota</taxon>
        <taxon>Caudoviricetes</taxon>
        <taxon>Peduoviridae</taxon>
        <taxon>Maltschvirus</taxon>
        <taxon>Maltschvirus maltsch</taxon>
    </lineage>
</organism>
<sequence>MIDNSHYTQHKIQTIDLVKEWNLDPYQFSMLKYIERAGHKKGASYQSDMLKVAWYAIMAATEQKKIAHDTIMLVTKLLMDEEN</sequence>
<dbReference type="EMBL" id="LR796634">
    <property type="protein sequence ID" value="CAB4156539.1"/>
    <property type="molecule type" value="Genomic_DNA"/>
</dbReference>
<accession>A0A6J5MII1</accession>
<dbReference type="InterPro" id="IPR021739">
    <property type="entry name" value="SaV-like"/>
</dbReference>
<proteinExistence type="predicted"/>
<reference evidence="1" key="1">
    <citation type="submission" date="2020-04" db="EMBL/GenBank/DDBJ databases">
        <authorList>
            <person name="Chiriac C."/>
            <person name="Salcher M."/>
            <person name="Ghai R."/>
            <person name="Kavagutti S V."/>
        </authorList>
    </citation>
    <scope>NUCLEOTIDE SEQUENCE</scope>
</reference>
<dbReference type="EMBL" id="LR796441">
    <property type="protein sequence ID" value="CAB4144990.1"/>
    <property type="molecule type" value="Genomic_DNA"/>
</dbReference>